<keyword evidence="1 2" id="KW-0727">SH2 domain</keyword>
<feature type="region of interest" description="Disordered" evidence="3">
    <location>
        <begin position="1"/>
        <end position="317"/>
    </location>
</feature>
<evidence type="ECO:0000313" key="6">
    <source>
        <dbReference type="Proteomes" id="UP000694388"/>
    </source>
</evidence>
<dbReference type="Gene3D" id="3.30.505.10">
    <property type="entry name" value="SH2 domain"/>
    <property type="match status" value="1"/>
</dbReference>
<feature type="compositionally biased region" description="Polar residues" evidence="3">
    <location>
        <begin position="295"/>
        <end position="313"/>
    </location>
</feature>
<dbReference type="SUPFAM" id="SSF55550">
    <property type="entry name" value="SH2 domain"/>
    <property type="match status" value="1"/>
</dbReference>
<dbReference type="GO" id="GO:0005737">
    <property type="term" value="C:cytoplasm"/>
    <property type="evidence" value="ECO:0007669"/>
    <property type="project" value="UniProtKB-ARBA"/>
</dbReference>
<dbReference type="PROSITE" id="PS50001">
    <property type="entry name" value="SH2"/>
    <property type="match status" value="1"/>
</dbReference>
<evidence type="ECO:0000256" key="2">
    <source>
        <dbReference type="PROSITE-ProRule" id="PRU00191"/>
    </source>
</evidence>
<dbReference type="PANTHER" id="PTHR14098:SF14">
    <property type="entry name" value="SH2 DOMAIN-CONTAINING PROTEIN"/>
    <property type="match status" value="1"/>
</dbReference>
<dbReference type="InterPro" id="IPR036860">
    <property type="entry name" value="SH2_dom_sf"/>
</dbReference>
<dbReference type="Proteomes" id="UP000694388">
    <property type="component" value="Unplaced"/>
</dbReference>
<evidence type="ECO:0000256" key="1">
    <source>
        <dbReference type="ARBA" id="ARBA00022999"/>
    </source>
</evidence>
<feature type="compositionally biased region" description="Polar residues" evidence="3">
    <location>
        <begin position="270"/>
        <end position="282"/>
    </location>
</feature>
<name>A0A8C4PWK7_EPTBU</name>
<protein>
    <recommendedName>
        <fullName evidence="4">SH2 domain-containing protein</fullName>
    </recommendedName>
</protein>
<dbReference type="Ensembl" id="ENSEBUT00000002085.1">
    <property type="protein sequence ID" value="ENSEBUP00000001751.1"/>
    <property type="gene ID" value="ENSEBUG00000001447.1"/>
</dbReference>
<organism evidence="5 6">
    <name type="scientific">Eptatretus burgeri</name>
    <name type="common">Inshore hagfish</name>
    <dbReference type="NCBI Taxonomy" id="7764"/>
    <lineage>
        <taxon>Eukaryota</taxon>
        <taxon>Metazoa</taxon>
        <taxon>Chordata</taxon>
        <taxon>Craniata</taxon>
        <taxon>Vertebrata</taxon>
        <taxon>Cyclostomata</taxon>
        <taxon>Myxini</taxon>
        <taxon>Myxiniformes</taxon>
        <taxon>Myxinidae</taxon>
        <taxon>Eptatretinae</taxon>
        <taxon>Eptatretus</taxon>
    </lineage>
</organism>
<dbReference type="GeneTree" id="ENSGT00940000155715"/>
<sequence length="509" mass="56637">MNANYNRNQGFNMAEPEAWPEGEFEDDSPEDNSDGDYSDPDMNYEPPPTEAEPPRPFLIAQEGEYIDKVVNSASKWGKPPELPRCPKPTPTADDGDYVIPSGETQSRPPKPPPKGDVNFKAHKPKPPPPRTPTMRPAIQRGFGGSKTTNTLQNNPPLPPSSQRSTFTKLSKKKSPQPQPPPLPHQKPSSFPLGERPTQPPPICHRPTKTKPKLVDEELDGSGSDYEVPDKDDQPEGKQRPVFPKPNVHSRHFLPPAGKPQDIPPPVIARSPSSLQQRSTTSHSTKKFLEDATDSPKLSTFNQDQIGGHNSSTLPKAERPRASLPLLPTGANVSIQSQLQSATLPRSQFATSDKCQNFEESRPHGENAMFRRTSGDHIHGGASLPLMLERSVSKPSITPRLKINKCDRTAAETAVRAHKMDGAYLIRESSKQQSHQPYTLVVYYEDKVYNVHIRHLESERKYALGTEKPGEDKFDSVEFMVEHYRKFPLLLVGGQYGIKKSTLLKCQAYV</sequence>
<proteinExistence type="predicted"/>
<feature type="compositionally biased region" description="Pro residues" evidence="3">
    <location>
        <begin position="80"/>
        <end position="89"/>
    </location>
</feature>
<dbReference type="GO" id="GO:0035556">
    <property type="term" value="P:intracellular signal transduction"/>
    <property type="evidence" value="ECO:0007669"/>
    <property type="project" value="TreeGrafter"/>
</dbReference>
<feature type="compositionally biased region" description="Polar residues" evidence="3">
    <location>
        <begin position="1"/>
        <end position="11"/>
    </location>
</feature>
<dbReference type="Ensembl" id="ENSEBUT00000002099.1">
    <property type="protein sequence ID" value="ENSEBUP00000001765.1"/>
    <property type="gene ID" value="ENSEBUG00000001447.1"/>
</dbReference>
<dbReference type="InterPro" id="IPR051751">
    <property type="entry name" value="Immunoreceptor_sig_adapters"/>
</dbReference>
<reference evidence="5" key="1">
    <citation type="submission" date="2025-05" db="UniProtKB">
        <authorList>
            <consortium name="Ensembl"/>
        </authorList>
    </citation>
    <scope>IDENTIFICATION</scope>
</reference>
<dbReference type="OMA" id="ERPTHDY"/>
<dbReference type="SMART" id="SM00252">
    <property type="entry name" value="SH2"/>
    <property type="match status" value="1"/>
</dbReference>
<evidence type="ECO:0000259" key="4">
    <source>
        <dbReference type="PROSITE" id="PS50001"/>
    </source>
</evidence>
<dbReference type="FunFam" id="3.30.505.10:FF:000016">
    <property type="entry name" value="B-cell linker protein isoform 2"/>
    <property type="match status" value="1"/>
</dbReference>
<accession>A0A8C4PWK7</accession>
<dbReference type="AlphaFoldDB" id="A0A8C4PWK7"/>
<feature type="compositionally biased region" description="Pro residues" evidence="3">
    <location>
        <begin position="45"/>
        <end position="56"/>
    </location>
</feature>
<dbReference type="Pfam" id="PF00017">
    <property type="entry name" value="SH2"/>
    <property type="match status" value="1"/>
</dbReference>
<dbReference type="InterPro" id="IPR000980">
    <property type="entry name" value="SH2"/>
</dbReference>
<dbReference type="PANTHER" id="PTHR14098">
    <property type="entry name" value="SH2 DOMAIN CONTAINING PROTEIN"/>
    <property type="match status" value="1"/>
</dbReference>
<feature type="compositionally biased region" description="Basic and acidic residues" evidence="3">
    <location>
        <begin position="227"/>
        <end position="238"/>
    </location>
</feature>
<dbReference type="GO" id="GO:0007169">
    <property type="term" value="P:cell surface receptor protein tyrosine kinase signaling pathway"/>
    <property type="evidence" value="ECO:0007669"/>
    <property type="project" value="TreeGrafter"/>
</dbReference>
<feature type="compositionally biased region" description="Acidic residues" evidence="3">
    <location>
        <begin position="18"/>
        <end position="39"/>
    </location>
</feature>
<feature type="domain" description="SH2" evidence="4">
    <location>
        <begin position="401"/>
        <end position="485"/>
    </location>
</feature>
<keyword evidence="6" id="KW-1185">Reference proteome</keyword>
<evidence type="ECO:0000313" key="5">
    <source>
        <dbReference type="Ensembl" id="ENSEBUP00000001765.1"/>
    </source>
</evidence>
<evidence type="ECO:0000256" key="3">
    <source>
        <dbReference type="SAM" id="MobiDB-lite"/>
    </source>
</evidence>